<dbReference type="SUPFAM" id="SSF56176">
    <property type="entry name" value="FAD-binding/transporter-associated domain-like"/>
    <property type="match status" value="1"/>
</dbReference>
<reference evidence="6 7" key="1">
    <citation type="journal article" date="2016" name="Nat. Commun.">
        <title>Ectomycorrhizal ecology is imprinted in the genome of the dominant symbiotic fungus Cenococcum geophilum.</title>
        <authorList>
            <consortium name="DOE Joint Genome Institute"/>
            <person name="Peter M."/>
            <person name="Kohler A."/>
            <person name="Ohm R.A."/>
            <person name="Kuo A."/>
            <person name="Krutzmann J."/>
            <person name="Morin E."/>
            <person name="Arend M."/>
            <person name="Barry K.W."/>
            <person name="Binder M."/>
            <person name="Choi C."/>
            <person name="Clum A."/>
            <person name="Copeland A."/>
            <person name="Grisel N."/>
            <person name="Haridas S."/>
            <person name="Kipfer T."/>
            <person name="LaButti K."/>
            <person name="Lindquist E."/>
            <person name="Lipzen A."/>
            <person name="Maire R."/>
            <person name="Meier B."/>
            <person name="Mihaltcheva S."/>
            <person name="Molinier V."/>
            <person name="Murat C."/>
            <person name="Poggeler S."/>
            <person name="Quandt C.A."/>
            <person name="Sperisen C."/>
            <person name="Tritt A."/>
            <person name="Tisserant E."/>
            <person name="Crous P.W."/>
            <person name="Henrissat B."/>
            <person name="Nehls U."/>
            <person name="Egli S."/>
            <person name="Spatafora J.W."/>
            <person name="Grigoriev I.V."/>
            <person name="Martin F.M."/>
        </authorList>
    </citation>
    <scope>NUCLEOTIDE SEQUENCE [LARGE SCALE GENOMIC DNA]</scope>
    <source>
        <strain evidence="6 7">CBS 207.34</strain>
    </source>
</reference>
<dbReference type="InterPro" id="IPR016169">
    <property type="entry name" value="FAD-bd_PCMH_sub2"/>
</dbReference>
<dbReference type="Gene3D" id="3.30.465.10">
    <property type="match status" value="1"/>
</dbReference>
<dbReference type="EMBL" id="KV750287">
    <property type="protein sequence ID" value="OCL05429.1"/>
    <property type="molecule type" value="Genomic_DNA"/>
</dbReference>
<dbReference type="OrthoDB" id="415825at2759"/>
<dbReference type="InterPro" id="IPR036318">
    <property type="entry name" value="FAD-bd_PCMH-like_sf"/>
</dbReference>
<sequence length="462" mass="50589">MSESILRLVDELRASAGPDLDILTDKSDATFQEHAKRWSDIGRKIPAAIILPASEEQIQKTVQWAIKSSVPFVTKSGGHSEWSTIDESGVIIDLSKYSGIDVDPEARKATLKGSILSKQVAVALANAGLFTALGNGNPIGAIPYFLGGGASVTSSITGFGSDQILSARMIDAKGNIVEVTEEKEPDLLWAIRGAGQFFGLVTELVIRGHPLTDLGNDQGVIWLGSFVFPLERANEVSSVMKVLMDDSSKATAGLMMVMAPPPTGKPTLVIAARYTGNPDDAKIAYKSLYDLVPLVANGGPVPIQNTSDGHEALNAKGDYKRFGVVGLRRFDKEGFLKTIDVWTNLITECPDAINTSFNFQWDSRPVKTPPFESAMSLHDIRYWQNNFIWHTDAANRQKVDEFNDESIAIMRGPERSEYADFQNGTRTGPIELRFRGKGKLEKLRMLKKKWDPTGVFTAQLID</sequence>
<dbReference type="GO" id="GO:0016491">
    <property type="term" value="F:oxidoreductase activity"/>
    <property type="evidence" value="ECO:0007669"/>
    <property type="project" value="UniProtKB-KW"/>
</dbReference>
<dbReference type="PROSITE" id="PS51387">
    <property type="entry name" value="FAD_PCMH"/>
    <property type="match status" value="1"/>
</dbReference>
<dbReference type="Pfam" id="PF01565">
    <property type="entry name" value="FAD_binding_4"/>
    <property type="match status" value="1"/>
</dbReference>
<feature type="domain" description="FAD-binding PCMH-type" evidence="5">
    <location>
        <begin position="42"/>
        <end position="211"/>
    </location>
</feature>
<dbReference type="GO" id="GO:0071949">
    <property type="term" value="F:FAD binding"/>
    <property type="evidence" value="ECO:0007669"/>
    <property type="project" value="InterPro"/>
</dbReference>
<keyword evidence="3" id="KW-0274">FAD</keyword>
<accession>A0A8E2JQ37</accession>
<proteinExistence type="inferred from homology"/>
<dbReference type="PANTHER" id="PTHR42973">
    <property type="entry name" value="BINDING OXIDOREDUCTASE, PUTATIVE (AFU_ORTHOLOGUE AFUA_1G17690)-RELATED"/>
    <property type="match status" value="1"/>
</dbReference>
<name>A0A8E2JQ37_9PEZI</name>
<dbReference type="InterPro" id="IPR006094">
    <property type="entry name" value="Oxid_FAD_bind_N"/>
</dbReference>
<keyword evidence="2" id="KW-0285">Flavoprotein</keyword>
<evidence type="ECO:0000259" key="5">
    <source>
        <dbReference type="PROSITE" id="PS51387"/>
    </source>
</evidence>
<evidence type="ECO:0000256" key="1">
    <source>
        <dbReference type="ARBA" id="ARBA00005466"/>
    </source>
</evidence>
<dbReference type="Proteomes" id="UP000250140">
    <property type="component" value="Unassembled WGS sequence"/>
</dbReference>
<dbReference type="Gene3D" id="3.40.462.20">
    <property type="match status" value="1"/>
</dbReference>
<evidence type="ECO:0000256" key="2">
    <source>
        <dbReference type="ARBA" id="ARBA00022630"/>
    </source>
</evidence>
<comment type="similarity">
    <text evidence="1">Belongs to the oxygen-dependent FAD-linked oxidoreductase family.</text>
</comment>
<dbReference type="AlphaFoldDB" id="A0A8E2JQ37"/>
<keyword evidence="4" id="KW-0560">Oxidoreductase</keyword>
<evidence type="ECO:0000313" key="7">
    <source>
        <dbReference type="Proteomes" id="UP000250140"/>
    </source>
</evidence>
<keyword evidence="7" id="KW-1185">Reference proteome</keyword>
<dbReference type="InterPro" id="IPR016166">
    <property type="entry name" value="FAD-bd_PCMH"/>
</dbReference>
<evidence type="ECO:0000256" key="3">
    <source>
        <dbReference type="ARBA" id="ARBA00022827"/>
    </source>
</evidence>
<gene>
    <name evidence="6" type="ORF">AOQ84DRAFT_413533</name>
</gene>
<evidence type="ECO:0000256" key="4">
    <source>
        <dbReference type="ARBA" id="ARBA00023002"/>
    </source>
</evidence>
<evidence type="ECO:0000313" key="6">
    <source>
        <dbReference type="EMBL" id="OCL05429.1"/>
    </source>
</evidence>
<protein>
    <submittedName>
        <fullName evidence="6">FAD-binding domain-containing protein</fullName>
    </submittedName>
</protein>
<dbReference type="InterPro" id="IPR050416">
    <property type="entry name" value="FAD-linked_Oxidoreductase"/>
</dbReference>
<organism evidence="6 7">
    <name type="scientific">Glonium stellatum</name>
    <dbReference type="NCBI Taxonomy" id="574774"/>
    <lineage>
        <taxon>Eukaryota</taxon>
        <taxon>Fungi</taxon>
        <taxon>Dikarya</taxon>
        <taxon>Ascomycota</taxon>
        <taxon>Pezizomycotina</taxon>
        <taxon>Dothideomycetes</taxon>
        <taxon>Pleosporomycetidae</taxon>
        <taxon>Gloniales</taxon>
        <taxon>Gloniaceae</taxon>
        <taxon>Glonium</taxon>
    </lineage>
</organism>
<dbReference type="PANTHER" id="PTHR42973:SF7">
    <property type="entry name" value="FAD-BINDING PCMH-TYPE DOMAIN-CONTAINING PROTEIN"/>
    <property type="match status" value="1"/>
</dbReference>